<dbReference type="Pfam" id="PF03810">
    <property type="entry name" value="IBN_N"/>
    <property type="match status" value="1"/>
</dbReference>
<keyword evidence="9" id="KW-0675">Receptor</keyword>
<dbReference type="InterPro" id="IPR001494">
    <property type="entry name" value="Importin-beta_N"/>
</dbReference>
<dbReference type="SUPFAM" id="SSF48371">
    <property type="entry name" value="ARM repeat"/>
    <property type="match status" value="1"/>
</dbReference>
<dbReference type="Pfam" id="PF08506">
    <property type="entry name" value="Cse1"/>
    <property type="match status" value="1"/>
</dbReference>
<comment type="similarity">
    <text evidence="3">Belongs to the XPO2/CSE1 family.</text>
</comment>
<evidence type="ECO:0000256" key="1">
    <source>
        <dbReference type="ARBA" id="ARBA00004123"/>
    </source>
</evidence>
<name>G4TBM7_SERID</name>
<keyword evidence="10" id="KW-1185">Reference proteome</keyword>
<comment type="subcellular location">
    <subcellularLocation>
        <location evidence="2">Cytoplasm</location>
    </subcellularLocation>
    <subcellularLocation>
        <location evidence="1">Nucleus</location>
    </subcellularLocation>
</comment>
<dbReference type="Pfam" id="PF03378">
    <property type="entry name" value="CAS_CSE1"/>
    <property type="match status" value="1"/>
</dbReference>
<dbReference type="SMART" id="SM00913">
    <property type="entry name" value="IBN_N"/>
    <property type="match status" value="1"/>
</dbReference>
<evidence type="ECO:0000256" key="7">
    <source>
        <dbReference type="ARBA" id="ARBA00023242"/>
    </source>
</evidence>
<dbReference type="GO" id="GO:0006611">
    <property type="term" value="P:protein export from nucleus"/>
    <property type="evidence" value="ECO:0007669"/>
    <property type="project" value="TreeGrafter"/>
</dbReference>
<dbReference type="OrthoDB" id="3268246at2759"/>
<evidence type="ECO:0000256" key="4">
    <source>
        <dbReference type="ARBA" id="ARBA00022448"/>
    </source>
</evidence>
<accession>G4TBM7</accession>
<dbReference type="InterPro" id="IPR013713">
    <property type="entry name" value="XPO2_central"/>
</dbReference>
<evidence type="ECO:0000259" key="8">
    <source>
        <dbReference type="PROSITE" id="PS50166"/>
    </source>
</evidence>
<keyword evidence="5" id="KW-0963">Cytoplasm</keyword>
<dbReference type="InterPro" id="IPR005043">
    <property type="entry name" value="XPO2_C"/>
</dbReference>
<dbReference type="PANTHER" id="PTHR10997:SF8">
    <property type="entry name" value="EXPORTIN-2"/>
    <property type="match status" value="1"/>
</dbReference>
<dbReference type="InterPro" id="IPR016024">
    <property type="entry name" value="ARM-type_fold"/>
</dbReference>
<protein>
    <submittedName>
        <fullName evidence="9">Probable importin-alpha export receptor</fullName>
    </submittedName>
</protein>
<evidence type="ECO:0000256" key="5">
    <source>
        <dbReference type="ARBA" id="ARBA00022490"/>
    </source>
</evidence>
<dbReference type="FunCoup" id="G4TBM7">
    <property type="interactions" value="786"/>
</dbReference>
<dbReference type="STRING" id="1109443.G4TBM7"/>
<keyword evidence="6" id="KW-0653">Protein transport</keyword>
<dbReference type="PANTHER" id="PTHR10997">
    <property type="entry name" value="IMPORTIN-7, 8, 11"/>
    <property type="match status" value="1"/>
</dbReference>
<evidence type="ECO:0000313" key="9">
    <source>
        <dbReference type="EMBL" id="CCA68704.1"/>
    </source>
</evidence>
<evidence type="ECO:0000313" key="10">
    <source>
        <dbReference type="Proteomes" id="UP000007148"/>
    </source>
</evidence>
<evidence type="ECO:0000256" key="6">
    <source>
        <dbReference type="ARBA" id="ARBA00022927"/>
    </source>
</evidence>
<gene>
    <name evidence="9" type="ORF">PIIN_02568</name>
</gene>
<dbReference type="GO" id="GO:0006606">
    <property type="term" value="P:protein import into nucleus"/>
    <property type="evidence" value="ECO:0007669"/>
    <property type="project" value="TreeGrafter"/>
</dbReference>
<dbReference type="Gene3D" id="1.25.10.10">
    <property type="entry name" value="Leucine-rich Repeat Variant"/>
    <property type="match status" value="1"/>
</dbReference>
<organism evidence="9 10">
    <name type="scientific">Serendipita indica (strain DSM 11827)</name>
    <name type="common">Root endophyte fungus</name>
    <name type="synonym">Piriformospora indica</name>
    <dbReference type="NCBI Taxonomy" id="1109443"/>
    <lineage>
        <taxon>Eukaryota</taxon>
        <taxon>Fungi</taxon>
        <taxon>Dikarya</taxon>
        <taxon>Basidiomycota</taxon>
        <taxon>Agaricomycotina</taxon>
        <taxon>Agaricomycetes</taxon>
        <taxon>Sebacinales</taxon>
        <taxon>Serendipitaceae</taxon>
        <taxon>Serendipita</taxon>
    </lineage>
</organism>
<dbReference type="GO" id="GO:0005829">
    <property type="term" value="C:cytosol"/>
    <property type="evidence" value="ECO:0007669"/>
    <property type="project" value="TreeGrafter"/>
</dbReference>
<evidence type="ECO:0000256" key="2">
    <source>
        <dbReference type="ARBA" id="ARBA00004496"/>
    </source>
</evidence>
<evidence type="ECO:0000256" key="3">
    <source>
        <dbReference type="ARBA" id="ARBA00008669"/>
    </source>
</evidence>
<dbReference type="GO" id="GO:0031267">
    <property type="term" value="F:small GTPase binding"/>
    <property type="evidence" value="ECO:0007669"/>
    <property type="project" value="InterPro"/>
</dbReference>
<proteinExistence type="inferred from homology"/>
<dbReference type="Proteomes" id="UP000007148">
    <property type="component" value="Unassembled WGS sequence"/>
</dbReference>
<keyword evidence="4" id="KW-0813">Transport</keyword>
<dbReference type="EMBL" id="CAFZ01000038">
    <property type="protein sequence ID" value="CCA68704.1"/>
    <property type="molecule type" value="Genomic_DNA"/>
</dbReference>
<comment type="caution">
    <text evidence="9">The sequence shown here is derived from an EMBL/GenBank/DDBJ whole genome shotgun (WGS) entry which is preliminary data.</text>
</comment>
<dbReference type="eggNOG" id="KOG1992">
    <property type="taxonomic scope" value="Eukaryota"/>
</dbReference>
<dbReference type="GO" id="GO:0005049">
    <property type="term" value="F:nuclear export signal receptor activity"/>
    <property type="evidence" value="ECO:0007669"/>
    <property type="project" value="TreeGrafter"/>
</dbReference>
<dbReference type="InterPro" id="IPR011989">
    <property type="entry name" value="ARM-like"/>
</dbReference>
<dbReference type="OMA" id="AENEFLM"/>
<reference evidence="9 10" key="1">
    <citation type="journal article" date="2011" name="PLoS Pathog.">
        <title>Endophytic Life Strategies Decoded by Genome and Transcriptome Analyses of the Mutualistic Root Symbiont Piriformospora indica.</title>
        <authorList>
            <person name="Zuccaro A."/>
            <person name="Lahrmann U."/>
            <person name="Guldener U."/>
            <person name="Langen G."/>
            <person name="Pfiffi S."/>
            <person name="Biedenkopf D."/>
            <person name="Wong P."/>
            <person name="Samans B."/>
            <person name="Grimm C."/>
            <person name="Basiewicz M."/>
            <person name="Murat C."/>
            <person name="Martin F."/>
            <person name="Kogel K.H."/>
        </authorList>
    </citation>
    <scope>NUCLEOTIDE SEQUENCE [LARGE SCALE GENOMIC DNA]</scope>
    <source>
        <strain evidence="9 10">DSM 11827</strain>
    </source>
</reference>
<dbReference type="GO" id="GO:0005635">
    <property type="term" value="C:nuclear envelope"/>
    <property type="evidence" value="ECO:0007669"/>
    <property type="project" value="TreeGrafter"/>
</dbReference>
<keyword evidence="7" id="KW-0539">Nucleus</keyword>
<feature type="domain" description="Importin N-terminal" evidence="8">
    <location>
        <begin position="23"/>
        <end position="98"/>
    </location>
</feature>
<dbReference type="PROSITE" id="PS50166">
    <property type="entry name" value="IMPORTIN_B_NT"/>
    <property type="match status" value="1"/>
</dbReference>
<dbReference type="HOGENOM" id="CLU_009614_0_0_1"/>
<dbReference type="AlphaFoldDB" id="G4TBM7"/>
<sequence>MVAIAELSALFKASLDPQTRKQAETILEQSSLQPGFAVDLLALTLDNAQDRAIRLSSGVYLKNIARKRWTLDPEDDVQPIPEDDKIRLRQNLILAMIQLSGPSDKALRAQIAESVSLVAAADFPSQWPTLFDELVNSLSPTQLHQTLAILETAHSICGPWRSAIRSDNLYTMINLVLDRFANPFLQVFRVFAGALFEKQIPNDLDVQAQISLRMLQLYYDLTAQDLPPIFEDSLNEFFAPTTGWFPRYLQWESKELAGEPDDTTPSLLSSIKTTVLEIAELFTSRYSELFGDSTTISSFIQTVWIIVSGGAYTAVGDDPLIAQCMRLLSTTIRSGQYKDIYNERNALEELVRGIVVPNVQLRDHEVEQFEDDPLEFIRLDLSLPSSSAGTASFSSSGGGDGTTRRQAAADVVRSLVNNGYEQQATEIVSSWVNLGLQQYTKDPGENWKSKDSAIFLISAVAARGVTTQQGITSVNPLVDVVDFFSKFIAQDLQSATAAHPVLQVDAIRFLYTFRSRLSKEQLLSVLPLLVQHLYSPNYVVYTYSAIAIERILFMKQPQSTKLLFEAGDVSSFAQTAIEALLAKMEAGKSPEKIAENEYLMKCVMRIVIAARGSLAGTHDRLLNRIIAILGAVSRNPSNPNFNQYTFETVSALIRFIVPASPTSLPAFEQGLLGPLTYIIREDIDRKMLASVLSLPHGQSIEFVPYAFQIVAQLLELNQGVIPDFYNTFLTGILQVAPWQQKGSIPGLVRLVRAFLDKDSTRLIQTGQITTVFGIIQQRLIPSKLHDGWAFELLEGIVSNIPAATMQQYLGDLVMTLLKRAQTSRTDKFVVGMVHWVCYTASLESGGYTPDTIPTVINQIQANLWVSVLKGLMLPVIPKIPPQDKRLVSIGLVRLLFAGQVTASAADSDVWPLTFGALLDLFSTQVPKSEKDDDPDAGITAIDYEEQTTGYQVAYSKLAASEIARPDPVAYAGEPMQYLMGQLSQAVQRTGPATWQALIQRCQNPAAAQFVQAYMAAGNRF</sequence>
<dbReference type="InParanoid" id="G4TBM7"/>